<dbReference type="Proteomes" id="UP000721844">
    <property type="component" value="Unassembled WGS sequence"/>
</dbReference>
<keyword evidence="3" id="KW-1185">Reference proteome</keyword>
<dbReference type="CDD" id="cd04301">
    <property type="entry name" value="NAT_SF"/>
    <property type="match status" value="1"/>
</dbReference>
<name>A0A964E4Z5_9PROT</name>
<dbReference type="AlphaFoldDB" id="A0A964E4Z5"/>
<organism evidence="2 3">
    <name type="scientific">Acidisoma cellulosilyticum</name>
    <dbReference type="NCBI Taxonomy" id="2802395"/>
    <lineage>
        <taxon>Bacteria</taxon>
        <taxon>Pseudomonadati</taxon>
        <taxon>Pseudomonadota</taxon>
        <taxon>Alphaproteobacteria</taxon>
        <taxon>Acetobacterales</taxon>
        <taxon>Acidocellaceae</taxon>
        <taxon>Acidisoma</taxon>
    </lineage>
</organism>
<evidence type="ECO:0000313" key="3">
    <source>
        <dbReference type="Proteomes" id="UP000721844"/>
    </source>
</evidence>
<dbReference type="Pfam" id="PF00583">
    <property type="entry name" value="Acetyltransf_1"/>
    <property type="match status" value="1"/>
</dbReference>
<proteinExistence type="predicted"/>
<dbReference type="InterPro" id="IPR016181">
    <property type="entry name" value="Acyl_CoA_acyltransferase"/>
</dbReference>
<evidence type="ECO:0000259" key="1">
    <source>
        <dbReference type="PROSITE" id="PS51186"/>
    </source>
</evidence>
<dbReference type="RefSeq" id="WP_227308621.1">
    <property type="nucleotide sequence ID" value="NZ_JAESVA010000005.1"/>
</dbReference>
<feature type="domain" description="N-acetyltransferase" evidence="1">
    <location>
        <begin position="2"/>
        <end position="155"/>
    </location>
</feature>
<dbReference type="GO" id="GO:0016747">
    <property type="term" value="F:acyltransferase activity, transferring groups other than amino-acyl groups"/>
    <property type="evidence" value="ECO:0007669"/>
    <property type="project" value="InterPro"/>
</dbReference>
<dbReference type="InterPro" id="IPR000182">
    <property type="entry name" value="GNAT_dom"/>
</dbReference>
<reference evidence="2 3" key="1">
    <citation type="journal article" date="2021" name="Microorganisms">
        <title>Acidisoma silvae sp. nov. and Acidisomacellulosilytica sp. nov., Two Acidophilic Bacteria Isolated from Decaying Wood, Hydrolyzing Cellulose and Producing Poly-3-hydroxybutyrate.</title>
        <authorList>
            <person name="Mieszkin S."/>
            <person name="Pouder E."/>
            <person name="Uroz S."/>
            <person name="Simon-Colin C."/>
            <person name="Alain K."/>
        </authorList>
    </citation>
    <scope>NUCLEOTIDE SEQUENCE [LARGE SCALE GENOMIC DNA]</scope>
    <source>
        <strain evidence="2 3">HW T5.17</strain>
    </source>
</reference>
<dbReference type="PANTHER" id="PTHR43415:SF3">
    <property type="entry name" value="GNAT-FAMILY ACETYLTRANSFERASE"/>
    <property type="match status" value="1"/>
</dbReference>
<accession>A0A964E4Z5</accession>
<protein>
    <submittedName>
        <fullName evidence="2">GNAT family N-acetyltransferase</fullName>
    </submittedName>
</protein>
<sequence length="173" mass="19263">MTTLRPAARADIPFIMAVERRPGNDAFVNRWSDDAHQAALASPDNAYFIGEGDEGQPVGFAIVQDRQDANGNLYVLRLAVAVLGEGHGRQIFAATRDWVFRETTAHRLWLRVYRHNSTAYALYRSCGFVEEGVAREARLLPDGSRVDVVMMSQLRREWQSLQDAKAALTAASA</sequence>
<dbReference type="PANTHER" id="PTHR43415">
    <property type="entry name" value="SPERMIDINE N(1)-ACETYLTRANSFERASE"/>
    <property type="match status" value="1"/>
</dbReference>
<dbReference type="Gene3D" id="3.40.630.30">
    <property type="match status" value="1"/>
</dbReference>
<evidence type="ECO:0000313" key="2">
    <source>
        <dbReference type="EMBL" id="MCB8881969.1"/>
    </source>
</evidence>
<dbReference type="PROSITE" id="PS51186">
    <property type="entry name" value="GNAT"/>
    <property type="match status" value="1"/>
</dbReference>
<dbReference type="EMBL" id="JAESVA010000005">
    <property type="protein sequence ID" value="MCB8881969.1"/>
    <property type="molecule type" value="Genomic_DNA"/>
</dbReference>
<comment type="caution">
    <text evidence="2">The sequence shown here is derived from an EMBL/GenBank/DDBJ whole genome shotgun (WGS) entry which is preliminary data.</text>
</comment>
<dbReference type="SUPFAM" id="SSF55729">
    <property type="entry name" value="Acyl-CoA N-acyltransferases (Nat)"/>
    <property type="match status" value="1"/>
</dbReference>
<gene>
    <name evidence="2" type="ORF">ACELLULO517_17120</name>
</gene>